<protein>
    <submittedName>
        <fullName evidence="3">CSLREA domain-containing protein</fullName>
    </submittedName>
</protein>
<feature type="signal peptide" evidence="1">
    <location>
        <begin position="1"/>
        <end position="24"/>
    </location>
</feature>
<organism evidence="3 4">
    <name type="scientific">Kribbella amoyensis</name>
    <dbReference type="NCBI Taxonomy" id="996641"/>
    <lineage>
        <taxon>Bacteria</taxon>
        <taxon>Bacillati</taxon>
        <taxon>Actinomycetota</taxon>
        <taxon>Actinomycetes</taxon>
        <taxon>Propionibacteriales</taxon>
        <taxon>Kribbellaceae</taxon>
        <taxon>Kribbella</taxon>
    </lineage>
</organism>
<dbReference type="PROSITE" id="PS00330">
    <property type="entry name" value="HEMOLYSIN_CALCIUM"/>
    <property type="match status" value="2"/>
</dbReference>
<dbReference type="NCBIfam" id="NF041518">
    <property type="entry name" value="choice_anch_Q"/>
    <property type="match status" value="1"/>
</dbReference>
<proteinExistence type="predicted"/>
<keyword evidence="4" id="KW-1185">Reference proteome</keyword>
<dbReference type="SUPFAM" id="SSF51126">
    <property type="entry name" value="Pectin lyase-like"/>
    <property type="match status" value="2"/>
</dbReference>
<dbReference type="InterPro" id="IPR001343">
    <property type="entry name" value="Hemolysn_Ca-bd"/>
</dbReference>
<evidence type="ECO:0000259" key="2">
    <source>
        <dbReference type="Pfam" id="PF13229"/>
    </source>
</evidence>
<dbReference type="EMBL" id="VIVK01000001">
    <property type="protein sequence ID" value="TWD81204.1"/>
    <property type="molecule type" value="Genomic_DNA"/>
</dbReference>
<name>A0A561BQR7_9ACTN</name>
<evidence type="ECO:0000313" key="4">
    <source>
        <dbReference type="Proteomes" id="UP000318380"/>
    </source>
</evidence>
<evidence type="ECO:0000313" key="3">
    <source>
        <dbReference type="EMBL" id="TWD81204.1"/>
    </source>
</evidence>
<dbReference type="Gene3D" id="2.160.20.10">
    <property type="entry name" value="Single-stranded right-handed beta-helix, Pectin lyase-like"/>
    <property type="match status" value="1"/>
</dbReference>
<dbReference type="OrthoDB" id="3801057at2"/>
<dbReference type="Pfam" id="PF00353">
    <property type="entry name" value="HemolysinCabind"/>
    <property type="match status" value="1"/>
</dbReference>
<dbReference type="InterPro" id="IPR018511">
    <property type="entry name" value="Hemolysin-typ_Ca-bd_CS"/>
</dbReference>
<dbReference type="InterPro" id="IPR011049">
    <property type="entry name" value="Serralysin-like_metalloprot_C"/>
</dbReference>
<evidence type="ECO:0000256" key="1">
    <source>
        <dbReference type="SAM" id="SignalP"/>
    </source>
</evidence>
<dbReference type="InterPro" id="IPR012334">
    <property type="entry name" value="Pectin_lyas_fold"/>
</dbReference>
<feature type="chain" id="PRO_5022150404" evidence="1">
    <location>
        <begin position="25"/>
        <end position="607"/>
    </location>
</feature>
<dbReference type="InterPro" id="IPR059226">
    <property type="entry name" value="Choice_anch_Q_dom"/>
</dbReference>
<dbReference type="InterPro" id="IPR011050">
    <property type="entry name" value="Pectin_lyase_fold/virulence"/>
</dbReference>
<dbReference type="InterPro" id="IPR006626">
    <property type="entry name" value="PbH1"/>
</dbReference>
<dbReference type="SMART" id="SM00710">
    <property type="entry name" value="PbH1"/>
    <property type="match status" value="9"/>
</dbReference>
<dbReference type="RefSeq" id="WP_145805853.1">
    <property type="nucleotide sequence ID" value="NZ_VIVK01000001.1"/>
</dbReference>
<sequence length="607" mass="58661">MRRVVLSCLTLIGALLIATPPAAAATITVTTTADVVNGADGVTSLREAVDAANSAGDPTTITLAAAATYGLSLCADDDDNAGGDLDSTSDQPLTIEGNGSTIDQNCAGERVLDTTDINGALTLQELTLTGGDFFDGAALKHSGDATLTDVTATGNNGGTGRVLASPDGGALLTLTDSTITANTGTGVALSLGTVHITGSTITSNTGRGVGLVDGALTVSDSVISDNGSDGVRTTGQGSGLFTLTATTVADNGGTGVVCSACGDLTVTGSTITGNHPVGTSTGGGIQVLFDQDAPADQPVVTVTESTVAGNSRTGAGGGISTGIIENTGGPPPAQINVVRSTVTGNTASGAPDSQGGGIYAATGEVRVDNSTVTGNSADAAGGGVYTLAHDVFLRHATISGNTAGGVGRNVATGAGLHTFGSIVAGGTGSSDCGIELLTTSTGYNLDGDGSCSLTGPGDQSNVGSPQLGALTNNGGPTQTMLPLPASPANGAVPAAACTVLTTDQRGVARPQGTNCEAGSVEVAEGPPPVPACTITGTNKGDVLVGTPGPDVLCGLNGEDLLLGLGGNDILRGGNGKDVLIGGPETDVLDGGNGKDVCLGIGDTQISC</sequence>
<accession>A0A561BQR7</accession>
<dbReference type="AlphaFoldDB" id="A0A561BQR7"/>
<dbReference type="InterPro" id="IPR039448">
    <property type="entry name" value="Beta_helix"/>
</dbReference>
<gene>
    <name evidence="3" type="ORF">FB561_2309</name>
</gene>
<keyword evidence="1" id="KW-0732">Signal</keyword>
<comment type="caution">
    <text evidence="3">The sequence shown here is derived from an EMBL/GenBank/DDBJ whole genome shotgun (WGS) entry which is preliminary data.</text>
</comment>
<reference evidence="3 4" key="1">
    <citation type="submission" date="2019-06" db="EMBL/GenBank/DDBJ databases">
        <title>Sequencing the genomes of 1000 actinobacteria strains.</title>
        <authorList>
            <person name="Klenk H.-P."/>
        </authorList>
    </citation>
    <scope>NUCLEOTIDE SEQUENCE [LARGE SCALE GENOMIC DNA]</scope>
    <source>
        <strain evidence="3 4">DSM 24683</strain>
    </source>
</reference>
<dbReference type="Proteomes" id="UP000318380">
    <property type="component" value="Unassembled WGS sequence"/>
</dbReference>
<dbReference type="Pfam" id="PF13229">
    <property type="entry name" value="Beta_helix"/>
    <property type="match status" value="1"/>
</dbReference>
<dbReference type="GO" id="GO:0005509">
    <property type="term" value="F:calcium ion binding"/>
    <property type="evidence" value="ECO:0007669"/>
    <property type="project" value="InterPro"/>
</dbReference>
<feature type="domain" description="Right handed beta helix" evidence="2">
    <location>
        <begin position="136"/>
        <end position="287"/>
    </location>
</feature>
<dbReference type="Gene3D" id="2.150.10.10">
    <property type="entry name" value="Serralysin-like metalloprotease, C-terminal"/>
    <property type="match status" value="1"/>
</dbReference>